<dbReference type="EMBL" id="BJUW01000002">
    <property type="protein sequence ID" value="GEK85500.1"/>
    <property type="molecule type" value="Genomic_DNA"/>
</dbReference>
<name>A0A511ABE8_9MICO</name>
<protein>
    <submittedName>
        <fullName evidence="1">Uncharacterized protein</fullName>
    </submittedName>
</protein>
<reference evidence="1 2" key="1">
    <citation type="submission" date="2019-07" db="EMBL/GenBank/DDBJ databases">
        <title>Whole genome shotgun sequence of Microbacterium aerolatum NBRC 103071.</title>
        <authorList>
            <person name="Hosoyama A."/>
            <person name="Uohara A."/>
            <person name="Ohji S."/>
            <person name="Ichikawa N."/>
        </authorList>
    </citation>
    <scope>NUCLEOTIDE SEQUENCE [LARGE SCALE GENOMIC DNA]</scope>
    <source>
        <strain evidence="1 2">NBRC 103071</strain>
    </source>
</reference>
<dbReference type="AlphaFoldDB" id="A0A511ABE8"/>
<evidence type="ECO:0000313" key="2">
    <source>
        <dbReference type="Proteomes" id="UP000321225"/>
    </source>
</evidence>
<keyword evidence="2" id="KW-1185">Reference proteome</keyword>
<dbReference type="Proteomes" id="UP000321225">
    <property type="component" value="Unassembled WGS sequence"/>
</dbReference>
<sequence>MGDVDIFRAELTGAASALNAAVTELLMQAADLRAEDVGIENPASRVALRLEMHRRLTGLRTASSARVDGASQLAASAQAIADGFHELEEEFTGQRSP</sequence>
<comment type="caution">
    <text evidence="1">The sequence shown here is derived from an EMBL/GenBank/DDBJ whole genome shotgun (WGS) entry which is preliminary data.</text>
</comment>
<evidence type="ECO:0000313" key="1">
    <source>
        <dbReference type="EMBL" id="GEK85500.1"/>
    </source>
</evidence>
<gene>
    <name evidence="1" type="ORF">MAE01_06760</name>
</gene>
<proteinExistence type="predicted"/>
<organism evidence="1 2">
    <name type="scientific">Microbacterium aerolatum</name>
    <dbReference type="NCBI Taxonomy" id="153731"/>
    <lineage>
        <taxon>Bacteria</taxon>
        <taxon>Bacillati</taxon>
        <taxon>Actinomycetota</taxon>
        <taxon>Actinomycetes</taxon>
        <taxon>Micrococcales</taxon>
        <taxon>Microbacteriaceae</taxon>
        <taxon>Microbacterium</taxon>
    </lineage>
</organism>
<accession>A0A511ABE8</accession>